<dbReference type="EMBL" id="FNGS01000007">
    <property type="protein sequence ID" value="SDM61397.1"/>
    <property type="molecule type" value="Genomic_DNA"/>
</dbReference>
<organism evidence="4 5">
    <name type="scientific">Siphonobacter aquaeclarae</name>
    <dbReference type="NCBI Taxonomy" id="563176"/>
    <lineage>
        <taxon>Bacteria</taxon>
        <taxon>Pseudomonadati</taxon>
        <taxon>Bacteroidota</taxon>
        <taxon>Cytophagia</taxon>
        <taxon>Cytophagales</taxon>
        <taxon>Cytophagaceae</taxon>
        <taxon>Siphonobacter</taxon>
    </lineage>
</organism>
<dbReference type="Pfam" id="PF04773">
    <property type="entry name" value="FecR"/>
    <property type="match status" value="1"/>
</dbReference>
<feature type="transmembrane region" description="Helical" evidence="1">
    <location>
        <begin position="71"/>
        <end position="91"/>
    </location>
</feature>
<dbReference type="Gene3D" id="3.55.50.30">
    <property type="match status" value="1"/>
</dbReference>
<dbReference type="AlphaFoldDB" id="A0A1G9UNH8"/>
<accession>A0A1G9UNH8</accession>
<keyword evidence="5" id="KW-1185">Reference proteome</keyword>
<keyword evidence="1" id="KW-0812">Transmembrane</keyword>
<evidence type="ECO:0000313" key="4">
    <source>
        <dbReference type="EMBL" id="SDM61397.1"/>
    </source>
</evidence>
<dbReference type="Pfam" id="PF16344">
    <property type="entry name" value="FecR_C"/>
    <property type="match status" value="1"/>
</dbReference>
<evidence type="ECO:0000259" key="3">
    <source>
        <dbReference type="Pfam" id="PF16344"/>
    </source>
</evidence>
<protein>
    <submittedName>
        <fullName evidence="4">FecR family protein</fullName>
    </submittedName>
</protein>
<dbReference type="InterPro" id="IPR012373">
    <property type="entry name" value="Ferrdict_sens_TM"/>
</dbReference>
<reference evidence="4 5" key="1">
    <citation type="submission" date="2016-10" db="EMBL/GenBank/DDBJ databases">
        <authorList>
            <person name="de Groot N.N."/>
        </authorList>
    </citation>
    <scope>NUCLEOTIDE SEQUENCE [LARGE SCALE GENOMIC DNA]</scope>
    <source>
        <strain evidence="4 5">DSM 21668</strain>
    </source>
</reference>
<dbReference type="STRING" id="563176.SAMN04488090_3886"/>
<evidence type="ECO:0000313" key="5">
    <source>
        <dbReference type="Proteomes" id="UP000198901"/>
    </source>
</evidence>
<feature type="domain" description="FecR protein" evidence="2">
    <location>
        <begin position="106"/>
        <end position="199"/>
    </location>
</feature>
<dbReference type="Gene3D" id="2.60.120.1440">
    <property type="match status" value="1"/>
</dbReference>
<keyword evidence="1" id="KW-1133">Transmembrane helix</keyword>
<evidence type="ECO:0000256" key="1">
    <source>
        <dbReference type="SAM" id="Phobius"/>
    </source>
</evidence>
<evidence type="ECO:0000259" key="2">
    <source>
        <dbReference type="Pfam" id="PF04773"/>
    </source>
</evidence>
<dbReference type="FunFam" id="2.60.120.1440:FF:000001">
    <property type="entry name" value="Putative anti-sigma factor"/>
    <property type="match status" value="1"/>
</dbReference>
<dbReference type="Proteomes" id="UP000198901">
    <property type="component" value="Unassembled WGS sequence"/>
</dbReference>
<sequence>MIQRYLRDECTGPEREEALRLLATPEGEALLREVIAEESWEFAEDKDDKEEAYQRIWSRLRSGMPRRLTTWYRYGAVASLLLLVGAGAYWFTRSVPQVAEIPVYAEYSVPTGKTARLTLPDGSRVWLNAHSRLKYPKSFRDRNVELEGEAYFEVHRDPAHPFVIRSGSVQTKVLGTSFNVRAYADEPEVEVAVLTGKVNVSHDEKTAVNLTPKQRAVFDKSSQKLMSEVVPDVSIYRSWTEDNLVLNNASLAEIGRMLHRRFGIDLTFSNEKLKNCRLTTRFDHPRLEKVLAVVSAYVGARYRQDGNSVTLTGKGCN</sequence>
<name>A0A1G9UNH8_9BACT</name>
<dbReference type="GO" id="GO:0016989">
    <property type="term" value="F:sigma factor antagonist activity"/>
    <property type="evidence" value="ECO:0007669"/>
    <property type="project" value="TreeGrafter"/>
</dbReference>
<dbReference type="InterPro" id="IPR032508">
    <property type="entry name" value="FecR_C"/>
</dbReference>
<keyword evidence="1" id="KW-0472">Membrane</keyword>
<dbReference type="PANTHER" id="PTHR30273">
    <property type="entry name" value="PERIPLASMIC SIGNAL SENSOR AND SIGMA FACTOR ACTIVATOR FECR-RELATED"/>
    <property type="match status" value="1"/>
</dbReference>
<dbReference type="PANTHER" id="PTHR30273:SF2">
    <property type="entry name" value="PROTEIN FECR"/>
    <property type="match status" value="1"/>
</dbReference>
<feature type="domain" description="Protein FecR C-terminal" evidence="3">
    <location>
        <begin position="244"/>
        <end position="311"/>
    </location>
</feature>
<dbReference type="PIRSF" id="PIRSF018266">
    <property type="entry name" value="FecR"/>
    <property type="match status" value="1"/>
</dbReference>
<proteinExistence type="predicted"/>
<dbReference type="InterPro" id="IPR006860">
    <property type="entry name" value="FecR"/>
</dbReference>
<gene>
    <name evidence="4" type="ORF">SAMN04488090_3886</name>
</gene>